<protein>
    <recommendedName>
        <fullName evidence="5">Ubiquitin 3 binding protein But2 C-terminal domain-containing protein</fullName>
    </recommendedName>
</protein>
<name>A0A0M9VUG9_ESCWE</name>
<feature type="chain" id="PRO_5005839392" description="Ubiquitin 3 binding protein But2 C-terminal domain-containing protein" evidence="2">
    <location>
        <begin position="17"/>
        <end position="222"/>
    </location>
</feature>
<evidence type="ECO:0000256" key="2">
    <source>
        <dbReference type="SAM" id="SignalP"/>
    </source>
</evidence>
<comment type="caution">
    <text evidence="3">The sequence shown here is derived from an EMBL/GenBank/DDBJ whole genome shotgun (WGS) entry which is preliminary data.</text>
</comment>
<gene>
    <name evidence="3" type="ORF">ESCO_005654</name>
</gene>
<dbReference type="Proteomes" id="UP000053831">
    <property type="component" value="Unassembled WGS sequence"/>
</dbReference>
<keyword evidence="2" id="KW-0732">Signal</keyword>
<dbReference type="EMBL" id="LGSR01000019">
    <property type="protein sequence ID" value="KOS19893.1"/>
    <property type="molecule type" value="Genomic_DNA"/>
</dbReference>
<dbReference type="OrthoDB" id="5555675at2759"/>
<sequence length="222" mass="22830">MRPLAFCLALLPLTHALTIHFPRTLNSPAVKDATILRWSSAPCPSCPSSSCAKCTLGLNNTFLASSSSSSSSSSDSDSVPSASPAYAPAPAPAPAPHAVSLIGFQLTLPASAVHSCTVQFPAFTRLPRSNLTVLFEQVPAAGAGWDEASVDALSAPAHGPLIASVPVPALSNMPAVDLTSACRAAGPDGQFSVYVSAEEGRFEIWSKDSGNPAILHVQPLVE</sequence>
<evidence type="ECO:0000256" key="1">
    <source>
        <dbReference type="SAM" id="MobiDB-lite"/>
    </source>
</evidence>
<keyword evidence="4" id="KW-1185">Reference proteome</keyword>
<feature type="region of interest" description="Disordered" evidence="1">
    <location>
        <begin position="67"/>
        <end position="87"/>
    </location>
</feature>
<evidence type="ECO:0000313" key="3">
    <source>
        <dbReference type="EMBL" id="KOS19893.1"/>
    </source>
</evidence>
<accession>A0A0M9VUG9</accession>
<organism evidence="3 4">
    <name type="scientific">Escovopsis weberi</name>
    <dbReference type="NCBI Taxonomy" id="150374"/>
    <lineage>
        <taxon>Eukaryota</taxon>
        <taxon>Fungi</taxon>
        <taxon>Dikarya</taxon>
        <taxon>Ascomycota</taxon>
        <taxon>Pezizomycotina</taxon>
        <taxon>Sordariomycetes</taxon>
        <taxon>Hypocreomycetidae</taxon>
        <taxon>Hypocreales</taxon>
        <taxon>Hypocreaceae</taxon>
        <taxon>Escovopsis</taxon>
    </lineage>
</organism>
<evidence type="ECO:0008006" key="5">
    <source>
        <dbReference type="Google" id="ProtNLM"/>
    </source>
</evidence>
<feature type="compositionally biased region" description="Low complexity" evidence="1">
    <location>
        <begin position="67"/>
        <end position="86"/>
    </location>
</feature>
<dbReference type="AlphaFoldDB" id="A0A0M9VUG9"/>
<reference evidence="3 4" key="1">
    <citation type="submission" date="2015-07" db="EMBL/GenBank/DDBJ databases">
        <title>The genome of the fungus Escovopsis weberi, a specialized disease agent of ant agriculture.</title>
        <authorList>
            <person name="de Man T.J."/>
            <person name="Stajich J.E."/>
            <person name="Kubicek C.P."/>
            <person name="Chenthamara K."/>
            <person name="Atanasova L."/>
            <person name="Druzhinina I.S."/>
            <person name="Birnbaum S."/>
            <person name="Barribeau S.M."/>
            <person name="Teiling C."/>
            <person name="Suen G."/>
            <person name="Currie C."/>
            <person name="Gerardo N.M."/>
        </authorList>
    </citation>
    <scope>NUCLEOTIDE SEQUENCE [LARGE SCALE GENOMIC DNA]</scope>
</reference>
<evidence type="ECO:0000313" key="4">
    <source>
        <dbReference type="Proteomes" id="UP000053831"/>
    </source>
</evidence>
<proteinExistence type="predicted"/>
<feature type="signal peptide" evidence="2">
    <location>
        <begin position="1"/>
        <end position="16"/>
    </location>
</feature>